<gene>
    <name evidence="1" type="ORF">PBY51_008975</name>
</gene>
<protein>
    <submittedName>
        <fullName evidence="1">Uncharacterized protein</fullName>
    </submittedName>
</protein>
<reference evidence="1 2" key="2">
    <citation type="journal article" date="2023" name="Mol. Biol. Evol.">
        <title>Genomics of Secondarily Temperate Adaptation in the Only Non-Antarctic Icefish.</title>
        <authorList>
            <person name="Rivera-Colon A.G."/>
            <person name="Rayamajhi N."/>
            <person name="Minhas B.F."/>
            <person name="Madrigal G."/>
            <person name="Bilyk K.T."/>
            <person name="Yoon V."/>
            <person name="Hune M."/>
            <person name="Gregory S."/>
            <person name="Cheng C.H.C."/>
            <person name="Catchen J.M."/>
        </authorList>
    </citation>
    <scope>NUCLEOTIDE SEQUENCE [LARGE SCALE GENOMIC DNA]</scope>
    <source>
        <strain evidence="1">JMC-PN-2008</strain>
    </source>
</reference>
<accession>A0AAN7WY59</accession>
<proteinExistence type="predicted"/>
<evidence type="ECO:0000313" key="2">
    <source>
        <dbReference type="Proteomes" id="UP001346869"/>
    </source>
</evidence>
<reference evidence="1 2" key="1">
    <citation type="journal article" date="2023" name="Genes (Basel)">
        <title>Chromosome-Level Genome Assembly and Circadian Gene Repertoire of the Patagonia Blennie Eleginops maclovinus-The Closest Ancestral Proxy of Antarctic Cryonotothenioids.</title>
        <authorList>
            <person name="Cheng C.C."/>
            <person name="Rivera-Colon A.G."/>
            <person name="Minhas B.F."/>
            <person name="Wilson L."/>
            <person name="Rayamajhi N."/>
            <person name="Vargas-Chacoff L."/>
            <person name="Catchen J.M."/>
        </authorList>
    </citation>
    <scope>NUCLEOTIDE SEQUENCE [LARGE SCALE GENOMIC DNA]</scope>
    <source>
        <strain evidence="1">JMC-PN-2008</strain>
    </source>
</reference>
<keyword evidence="2" id="KW-1185">Reference proteome</keyword>
<name>A0AAN7WY59_ELEMC</name>
<organism evidence="1 2">
    <name type="scientific">Eleginops maclovinus</name>
    <name type="common">Patagonian blennie</name>
    <name type="synonym">Eleginus maclovinus</name>
    <dbReference type="NCBI Taxonomy" id="56733"/>
    <lineage>
        <taxon>Eukaryota</taxon>
        <taxon>Metazoa</taxon>
        <taxon>Chordata</taxon>
        <taxon>Craniata</taxon>
        <taxon>Vertebrata</taxon>
        <taxon>Euteleostomi</taxon>
        <taxon>Actinopterygii</taxon>
        <taxon>Neopterygii</taxon>
        <taxon>Teleostei</taxon>
        <taxon>Neoteleostei</taxon>
        <taxon>Acanthomorphata</taxon>
        <taxon>Eupercaria</taxon>
        <taxon>Perciformes</taxon>
        <taxon>Notothenioidei</taxon>
        <taxon>Eleginopidae</taxon>
        <taxon>Eleginops</taxon>
    </lineage>
</organism>
<dbReference type="EMBL" id="JAUZQC010000024">
    <property type="protein sequence ID" value="KAK5849325.1"/>
    <property type="molecule type" value="Genomic_DNA"/>
</dbReference>
<dbReference type="AlphaFoldDB" id="A0AAN7WY59"/>
<sequence length="68" mass="7730">MENDREVERNKKSQEEEEEEEIDFWAGHVRLKYTYQAGIFYRVSVGIGGLQGSRGKGGCCGSDRAICR</sequence>
<dbReference type="Proteomes" id="UP001346869">
    <property type="component" value="Unassembled WGS sequence"/>
</dbReference>
<evidence type="ECO:0000313" key="1">
    <source>
        <dbReference type="EMBL" id="KAK5849325.1"/>
    </source>
</evidence>
<comment type="caution">
    <text evidence="1">The sequence shown here is derived from an EMBL/GenBank/DDBJ whole genome shotgun (WGS) entry which is preliminary data.</text>
</comment>